<name>A0A1D6QQE9_MAIZE</name>
<comment type="similarity">
    <text evidence="3 11">Belongs to the glycosyl hydrolase 35 family.</text>
</comment>
<feature type="domain" description="Beta-galactosidase galactose-binding" evidence="14">
    <location>
        <begin position="574"/>
        <end position="641"/>
    </location>
</feature>
<protein>
    <recommendedName>
        <fullName evidence="4 10">Beta-galactosidase</fullName>
        <ecNumber evidence="4 10">3.2.1.23</ecNumber>
    </recommendedName>
</protein>
<keyword evidence="9 10" id="KW-0326">Glycosidase</keyword>
<evidence type="ECO:0000256" key="6">
    <source>
        <dbReference type="ARBA" id="ARBA00022525"/>
    </source>
</evidence>
<dbReference type="PaxDb" id="4577-GRMZM2G121495_P02"/>
<dbReference type="Gene3D" id="3.20.20.80">
    <property type="entry name" value="Glycosidases"/>
    <property type="match status" value="1"/>
</dbReference>
<dbReference type="PRINTS" id="PR00742">
    <property type="entry name" value="GLHYDRLASE35"/>
</dbReference>
<dbReference type="AlphaFoldDB" id="A0A1D6QQE9"/>
<dbReference type="eggNOG" id="KOG0496">
    <property type="taxonomic scope" value="Eukaryota"/>
</dbReference>
<evidence type="ECO:0000259" key="12">
    <source>
        <dbReference type="Pfam" id="PF01301"/>
    </source>
</evidence>
<evidence type="ECO:0000256" key="1">
    <source>
        <dbReference type="ARBA" id="ARBA00001412"/>
    </source>
</evidence>
<dbReference type="InParanoid" id="A0A1D6QQE9"/>
<dbReference type="FunFam" id="2.60.120.260:FF:000061">
    <property type="entry name" value="Beta-galactosidase"/>
    <property type="match status" value="1"/>
</dbReference>
<feature type="domain" description="Glycoside hydrolase 35 catalytic" evidence="12">
    <location>
        <begin position="151"/>
        <end position="379"/>
    </location>
</feature>
<dbReference type="SUPFAM" id="SSF51445">
    <property type="entry name" value="(Trans)glycosidases"/>
    <property type="match status" value="2"/>
</dbReference>
<dbReference type="PROSITE" id="PS01182">
    <property type="entry name" value="GLYCOSYL_HYDROL_F35"/>
    <property type="match status" value="1"/>
</dbReference>
<gene>
    <name evidence="15" type="ORF">ZEAMMB73_Zm00001d053585</name>
</gene>
<keyword evidence="7" id="KW-0732">Signal</keyword>
<dbReference type="InterPro" id="IPR048913">
    <property type="entry name" value="BetaGal_gal-bd"/>
</dbReference>
<evidence type="ECO:0000256" key="5">
    <source>
        <dbReference type="ARBA" id="ARBA00022523"/>
    </source>
</evidence>
<dbReference type="ExpressionAtlas" id="A0A1D6QQE9">
    <property type="expression patterns" value="baseline and differential"/>
</dbReference>
<evidence type="ECO:0000256" key="11">
    <source>
        <dbReference type="RuleBase" id="RU003679"/>
    </source>
</evidence>
<dbReference type="OMA" id="NYHMNSA"/>
<evidence type="ECO:0000256" key="7">
    <source>
        <dbReference type="ARBA" id="ARBA00022729"/>
    </source>
</evidence>
<keyword evidence="6" id="KW-0964">Secreted</keyword>
<dbReference type="Pfam" id="PF21467">
    <property type="entry name" value="BetaGal_gal-bd"/>
    <property type="match status" value="2"/>
</dbReference>
<accession>A0A1D6QQE9</accession>
<keyword evidence="5" id="KW-0052">Apoplast</keyword>
<dbReference type="GO" id="GO:0005975">
    <property type="term" value="P:carbohydrate metabolic process"/>
    <property type="evidence" value="ECO:0007669"/>
    <property type="project" value="InterPro"/>
</dbReference>
<dbReference type="SMR" id="A0A1D6QQE9"/>
<dbReference type="FunFam" id="3.20.20.80:FF:000006">
    <property type="entry name" value="Beta-galactosidase"/>
    <property type="match status" value="1"/>
</dbReference>
<evidence type="ECO:0000256" key="4">
    <source>
        <dbReference type="ARBA" id="ARBA00012756"/>
    </source>
</evidence>
<dbReference type="FunCoup" id="A0A1D6QQE9">
    <property type="interactions" value="1"/>
</dbReference>
<feature type="domain" description="Glycoside hydrolase 35 catalytic" evidence="12">
    <location>
        <begin position="46"/>
        <end position="139"/>
    </location>
</feature>
<dbReference type="FunFam" id="2.60.120.260:FF:000142">
    <property type="entry name" value="Beta-galactosidase"/>
    <property type="match status" value="1"/>
</dbReference>
<evidence type="ECO:0000256" key="3">
    <source>
        <dbReference type="ARBA" id="ARBA00009809"/>
    </source>
</evidence>
<dbReference type="GO" id="GO:0004565">
    <property type="term" value="F:beta-galactosidase activity"/>
    <property type="evidence" value="ECO:0007669"/>
    <property type="project" value="UniProtKB-EC"/>
</dbReference>
<keyword evidence="8 10" id="KW-0378">Hydrolase</keyword>
<evidence type="ECO:0000256" key="9">
    <source>
        <dbReference type="ARBA" id="ARBA00023295"/>
    </source>
</evidence>
<evidence type="ECO:0000256" key="8">
    <source>
        <dbReference type="ARBA" id="ARBA00022801"/>
    </source>
</evidence>
<dbReference type="InterPro" id="IPR001944">
    <property type="entry name" value="Glycoside_Hdrlase_35"/>
</dbReference>
<dbReference type="PANTHER" id="PTHR23421">
    <property type="entry name" value="BETA-GALACTOSIDASE RELATED"/>
    <property type="match status" value="1"/>
</dbReference>
<comment type="subcellular location">
    <subcellularLocation>
        <location evidence="2">Secreted</location>
        <location evidence="2">Extracellular space</location>
        <location evidence="2">Apoplast</location>
    </subcellularLocation>
</comment>
<comment type="catalytic activity">
    <reaction evidence="1 10">
        <text>Hydrolysis of terminal non-reducing beta-D-galactose residues in beta-D-galactosides.</text>
        <dbReference type="EC" id="3.2.1.23"/>
    </reaction>
</comment>
<dbReference type="SUPFAM" id="SSF49785">
    <property type="entry name" value="Galactose-binding domain-like"/>
    <property type="match status" value="2"/>
</dbReference>
<dbReference type="InterPro" id="IPR019801">
    <property type="entry name" value="Glyco_hydro_35_CS"/>
</dbReference>
<dbReference type="InterPro" id="IPR041392">
    <property type="entry name" value="GHD"/>
</dbReference>
<dbReference type="InterPro" id="IPR017853">
    <property type="entry name" value="GH"/>
</dbReference>
<evidence type="ECO:0000313" key="15">
    <source>
        <dbReference type="EMBL" id="AQK59753.1"/>
    </source>
</evidence>
<evidence type="ECO:0000256" key="2">
    <source>
        <dbReference type="ARBA" id="ARBA00004271"/>
    </source>
</evidence>
<dbReference type="Pfam" id="PF01301">
    <property type="entry name" value="Glyco_hydro_35"/>
    <property type="match status" value="2"/>
</dbReference>
<sequence>MAAAPRSLVTCSGGGSSSSRILLAVFLAAALLASAANAAVSYDHRSLVINGRRRILISGSIHYPRSAPEMWPGLIQKAKDGGLDVVQTYVFWNGHEPAQGQYYFADRYDLVRFVKLVRQAGLYVHLRVGPYVCAEWNFGYRPPPPSTNTTLLQTLKIVADVCTCSFFSGFPVWLKYVPGIRFRTDNGPFKAAMQKFVEKIVSMMKSEGLFEWQGGPIIMAQVENEFGPMESVVGSGGKPYAHWAAQMAVGTNAGVPWVMCKQDDAPDPVLNSFQFLLCVSRSLQINTCNGFYCDYFTPNNKHKPTMWTEAWTGWFTKFGGAAPHRPVEDLAFAVARFVQKGGSFVNYYMYHGGTNFGRTAGGPFIATSYDYDAPIDEFGMQWLLPSLINLNSHRLPRDICRKSSQCGFYLSVVHTWNFWGGGWVYIAGLLRQPKWGHLRNMHRAIKQAEPALVSGDPTIRSIGNYEKAYVFKSKNGACAAFLSNYHVKSAVRIRFDGRHYDLPAWSISILPDCKTAVFNTATVKEPTLLPKMSPVMHRFAWQSYSEDTNSLDDSAFARDGLIEQLSLTWDKSDYLWYTTHVNIGSNERFLKSGQWPQLSVYSAGHSMQVFVNGRSYGSVYGGYDNPKLTFSGYVKMWQGSNKISILSSAVGLPNNGDHFELWNVGVLGPVTLSGLNEGKRDLSHQRWIYQVGLKGESLGLHTVTGSSAVEWAGPGGGTQPLTWHKALFNAPAGSDPVALDMGSMGKGQVWVNGRHAGRYWSYRAHSRGCGRCSYAGTYREDQCTSNCGDLSQRWYHVPRSWLKPSGNLLVVLEEYGGDLAGVSLATRTT</sequence>
<evidence type="ECO:0000259" key="13">
    <source>
        <dbReference type="Pfam" id="PF17834"/>
    </source>
</evidence>
<organism evidence="15">
    <name type="scientific">Zea mays</name>
    <name type="common">Maize</name>
    <dbReference type="NCBI Taxonomy" id="4577"/>
    <lineage>
        <taxon>Eukaryota</taxon>
        <taxon>Viridiplantae</taxon>
        <taxon>Streptophyta</taxon>
        <taxon>Embryophyta</taxon>
        <taxon>Tracheophyta</taxon>
        <taxon>Spermatophyta</taxon>
        <taxon>Magnoliopsida</taxon>
        <taxon>Liliopsida</taxon>
        <taxon>Poales</taxon>
        <taxon>Poaceae</taxon>
        <taxon>PACMAD clade</taxon>
        <taxon>Panicoideae</taxon>
        <taxon>Andropogonodae</taxon>
        <taxon>Andropogoneae</taxon>
        <taxon>Tripsacinae</taxon>
        <taxon>Zea</taxon>
    </lineage>
</organism>
<dbReference type="GO" id="GO:0048046">
    <property type="term" value="C:apoplast"/>
    <property type="evidence" value="ECO:0007669"/>
    <property type="project" value="UniProtKB-SubCell"/>
</dbReference>
<proteinExistence type="inferred from homology"/>
<dbReference type="EC" id="3.2.1.23" evidence="4 10"/>
<dbReference type="InterPro" id="IPR031330">
    <property type="entry name" value="Gly_Hdrlase_35_cat"/>
</dbReference>
<feature type="domain" description="Beta-galactosidase beta-sandwich" evidence="13">
    <location>
        <begin position="467"/>
        <end position="523"/>
    </location>
</feature>
<dbReference type="EMBL" id="CM000780">
    <property type="protein sequence ID" value="AQK59753.1"/>
    <property type="molecule type" value="Genomic_DNA"/>
</dbReference>
<feature type="domain" description="Beta-galactosidase galactose-binding" evidence="14">
    <location>
        <begin position="721"/>
        <end position="807"/>
    </location>
</feature>
<dbReference type="Gene3D" id="2.60.120.260">
    <property type="entry name" value="Galactose-binding domain-like"/>
    <property type="match status" value="2"/>
</dbReference>
<dbReference type="Pfam" id="PF17834">
    <property type="entry name" value="GHD"/>
    <property type="match status" value="1"/>
</dbReference>
<evidence type="ECO:0000256" key="10">
    <source>
        <dbReference type="RuleBase" id="RU000675"/>
    </source>
</evidence>
<dbReference type="FunFam" id="2.60.120.260:FF:000076">
    <property type="entry name" value="Beta-galactosidase"/>
    <property type="match status" value="1"/>
</dbReference>
<reference evidence="15" key="1">
    <citation type="submission" date="2015-12" db="EMBL/GenBank/DDBJ databases">
        <title>Update maize B73 reference genome by single molecule sequencing technologies.</title>
        <authorList>
            <consortium name="Maize Genome Sequencing Project"/>
            <person name="Ware D."/>
        </authorList>
    </citation>
    <scope>NUCLEOTIDE SEQUENCE</scope>
    <source>
        <tissue evidence="15">Seedling</tissue>
    </source>
</reference>
<evidence type="ECO:0000259" key="14">
    <source>
        <dbReference type="Pfam" id="PF21467"/>
    </source>
</evidence>
<dbReference type="InterPro" id="IPR008979">
    <property type="entry name" value="Galactose-bd-like_sf"/>
</dbReference>